<protein>
    <submittedName>
        <fullName evidence="1">Anti-sigma-F factor Fin</fullName>
    </submittedName>
</protein>
<evidence type="ECO:0000313" key="1">
    <source>
        <dbReference type="EMBL" id="GGA70917.1"/>
    </source>
</evidence>
<dbReference type="RefSeq" id="WP_188383913.1">
    <property type="nucleotide sequence ID" value="NZ_BMEY01000005.1"/>
</dbReference>
<comment type="caution">
    <text evidence="1">The sequence shown here is derived from an EMBL/GenBank/DDBJ whole genome shotgun (WGS) entry which is preliminary data.</text>
</comment>
<dbReference type="Proteomes" id="UP000613512">
    <property type="component" value="Unassembled WGS sequence"/>
</dbReference>
<dbReference type="AlphaFoldDB" id="A0A916RVB4"/>
<reference evidence="1" key="1">
    <citation type="journal article" date="2014" name="Int. J. Syst. Evol. Microbiol.">
        <title>Complete genome sequence of Corynebacterium casei LMG S-19264T (=DSM 44701T), isolated from a smear-ripened cheese.</title>
        <authorList>
            <consortium name="US DOE Joint Genome Institute (JGI-PGF)"/>
            <person name="Walter F."/>
            <person name="Albersmeier A."/>
            <person name="Kalinowski J."/>
            <person name="Ruckert C."/>
        </authorList>
    </citation>
    <scope>NUCLEOTIDE SEQUENCE</scope>
    <source>
        <strain evidence="1">CGMCC 1.12408</strain>
    </source>
</reference>
<gene>
    <name evidence="1" type="primary">fin</name>
    <name evidence="1" type="ORF">GCM10008025_13520</name>
</gene>
<sequence>MSIVYTCRHCGHVIGEIAEKNIDTSILGWDKLNEEEKREMIQYKENGDVQIQAICENCQESLGHHPEYHELDYFIQ</sequence>
<organism evidence="1 2">
    <name type="scientific">Ornithinibacillus halotolerans</name>
    <dbReference type="NCBI Taxonomy" id="1274357"/>
    <lineage>
        <taxon>Bacteria</taxon>
        <taxon>Bacillati</taxon>
        <taxon>Bacillota</taxon>
        <taxon>Bacilli</taxon>
        <taxon>Bacillales</taxon>
        <taxon>Bacillaceae</taxon>
        <taxon>Ornithinibacillus</taxon>
    </lineage>
</organism>
<proteinExistence type="predicted"/>
<keyword evidence="2" id="KW-1185">Reference proteome</keyword>
<dbReference type="InterPro" id="IPR020115">
    <property type="entry name" value="Fin"/>
</dbReference>
<evidence type="ECO:0000313" key="2">
    <source>
        <dbReference type="Proteomes" id="UP000613512"/>
    </source>
</evidence>
<dbReference type="GO" id="GO:0010468">
    <property type="term" value="P:regulation of gene expression"/>
    <property type="evidence" value="ECO:0007669"/>
    <property type="project" value="InterPro"/>
</dbReference>
<accession>A0A916RVB4</accession>
<dbReference type="EMBL" id="BMEY01000005">
    <property type="protein sequence ID" value="GGA70917.1"/>
    <property type="molecule type" value="Genomic_DNA"/>
</dbReference>
<dbReference type="Pfam" id="PF10955">
    <property type="entry name" value="Fin"/>
    <property type="match status" value="1"/>
</dbReference>
<name>A0A916RVB4_9BACI</name>
<reference evidence="1" key="2">
    <citation type="submission" date="2020-09" db="EMBL/GenBank/DDBJ databases">
        <authorList>
            <person name="Sun Q."/>
            <person name="Zhou Y."/>
        </authorList>
    </citation>
    <scope>NUCLEOTIDE SEQUENCE</scope>
    <source>
        <strain evidence="1">CGMCC 1.12408</strain>
    </source>
</reference>